<reference evidence="4" key="2">
    <citation type="submission" date="2019-09" db="UniProtKB">
        <authorList>
            <consortium name="WormBaseParasite"/>
        </authorList>
    </citation>
    <scope>IDENTIFICATION</scope>
</reference>
<dbReference type="EMBL" id="UZAH01041163">
    <property type="protein sequence ID" value="VDP59814.1"/>
    <property type="molecule type" value="Genomic_DNA"/>
</dbReference>
<reference evidence="2 3" key="1">
    <citation type="submission" date="2018-11" db="EMBL/GenBank/DDBJ databases">
        <authorList>
            <consortium name="Pathogen Informatics"/>
        </authorList>
    </citation>
    <scope>NUCLEOTIDE SEQUENCE [LARGE SCALE GENOMIC DNA]</scope>
</reference>
<keyword evidence="3" id="KW-1185">Reference proteome</keyword>
<evidence type="ECO:0000313" key="3">
    <source>
        <dbReference type="Proteomes" id="UP000050761"/>
    </source>
</evidence>
<feature type="region of interest" description="Disordered" evidence="1">
    <location>
        <begin position="49"/>
        <end position="82"/>
    </location>
</feature>
<evidence type="ECO:0000313" key="4">
    <source>
        <dbReference type="WBParaSite" id="HPBE_0002688201-mRNA-1"/>
    </source>
</evidence>
<protein>
    <submittedName>
        <fullName evidence="2 4">Uncharacterized protein</fullName>
    </submittedName>
</protein>
<dbReference type="Proteomes" id="UP000050761">
    <property type="component" value="Unassembled WGS sequence"/>
</dbReference>
<accession>A0A3P8FNS8</accession>
<evidence type="ECO:0000313" key="2">
    <source>
        <dbReference type="EMBL" id="VDP59814.1"/>
    </source>
</evidence>
<dbReference type="AlphaFoldDB" id="A0A183GW12"/>
<gene>
    <name evidence="2" type="ORF">HPBE_LOCUS26881</name>
</gene>
<organism evidence="3 4">
    <name type="scientific">Heligmosomoides polygyrus</name>
    <name type="common">Parasitic roundworm</name>
    <dbReference type="NCBI Taxonomy" id="6339"/>
    <lineage>
        <taxon>Eukaryota</taxon>
        <taxon>Metazoa</taxon>
        <taxon>Ecdysozoa</taxon>
        <taxon>Nematoda</taxon>
        <taxon>Chromadorea</taxon>
        <taxon>Rhabditida</taxon>
        <taxon>Rhabditina</taxon>
        <taxon>Rhabditomorpha</taxon>
        <taxon>Strongyloidea</taxon>
        <taxon>Heligmosomidae</taxon>
        <taxon>Heligmosomoides</taxon>
    </lineage>
</organism>
<evidence type="ECO:0000256" key="1">
    <source>
        <dbReference type="SAM" id="MobiDB-lite"/>
    </source>
</evidence>
<sequence length="136" mass="15293">MPQCPELFCENLVIAKQYKVVLTQTQKAVAASQANLVFQLRNLEKYETRTDYPSLDSKSPDTLRISPKANTNGQLERSNPARSGWHAIINRDHLDDFRGAPLLQPQLFCNCDDTYTAKPKSCSSKHLPTTPGPDYI</sequence>
<feature type="compositionally biased region" description="Polar residues" evidence="1">
    <location>
        <begin position="68"/>
        <end position="81"/>
    </location>
</feature>
<dbReference type="WBParaSite" id="HPBE_0002688201-mRNA-1">
    <property type="protein sequence ID" value="HPBE_0002688201-mRNA-1"/>
    <property type="gene ID" value="HPBE_0002688201"/>
</dbReference>
<accession>A0A183GW12</accession>
<name>A0A183GW12_HELPZ</name>
<proteinExistence type="predicted"/>